<sequence length="317" mass="35387">MIHISSWGSLRGLTLGPRKVDIIIQEHHELLSLHGLPLTTVSRLSITHTHNSHTPLFTGCDIDILPTSNAHTNSVRRNPGSIIRHTAATTYTQPTPRARQPTLVYQGDISRPSLPLRPRWSTETNTHHQPRVQARFSHTVTMSYGSYSSASPMEIPSRRSAYHNSYLDESCAFPSWPRRVSLGEHGNEQPRATSYISDEDLLFLSEPVFADEDTHSVSSYGSGTPSPRLAPVRHLGGAELEEMRREQALRQQELMRSVMAEKEQRRQAAKAHKQRKSSSKKASSPRSKLSAMTPIADRPPAALDALAQFLLIGFILQ</sequence>
<protein>
    <submittedName>
        <fullName evidence="2">Uncharacterized protein</fullName>
    </submittedName>
</protein>
<keyword evidence="3" id="KW-1185">Reference proteome</keyword>
<accession>A0AAD9W5Q3</accession>
<organism evidence="2 3">
    <name type="scientific">Phomopsis amygdali</name>
    <name type="common">Fusicoccum amygdali</name>
    <dbReference type="NCBI Taxonomy" id="1214568"/>
    <lineage>
        <taxon>Eukaryota</taxon>
        <taxon>Fungi</taxon>
        <taxon>Dikarya</taxon>
        <taxon>Ascomycota</taxon>
        <taxon>Pezizomycotina</taxon>
        <taxon>Sordariomycetes</taxon>
        <taxon>Sordariomycetidae</taxon>
        <taxon>Diaporthales</taxon>
        <taxon>Diaporthaceae</taxon>
        <taxon>Diaporthe</taxon>
    </lineage>
</organism>
<comment type="caution">
    <text evidence="2">The sequence shown here is derived from an EMBL/GenBank/DDBJ whole genome shotgun (WGS) entry which is preliminary data.</text>
</comment>
<gene>
    <name evidence="2" type="ORF">N8I77_006414</name>
</gene>
<dbReference type="Proteomes" id="UP001265746">
    <property type="component" value="Unassembled WGS sequence"/>
</dbReference>
<feature type="compositionally biased region" description="Basic residues" evidence="1">
    <location>
        <begin position="267"/>
        <end position="279"/>
    </location>
</feature>
<evidence type="ECO:0000313" key="3">
    <source>
        <dbReference type="Proteomes" id="UP001265746"/>
    </source>
</evidence>
<dbReference type="AlphaFoldDB" id="A0AAD9W5Q3"/>
<name>A0AAD9W5Q3_PHOAM</name>
<feature type="compositionally biased region" description="Low complexity" evidence="1">
    <location>
        <begin position="280"/>
        <end position="295"/>
    </location>
</feature>
<evidence type="ECO:0000313" key="2">
    <source>
        <dbReference type="EMBL" id="KAK2607762.1"/>
    </source>
</evidence>
<proteinExistence type="predicted"/>
<dbReference type="EMBL" id="JAUJFL010000003">
    <property type="protein sequence ID" value="KAK2607762.1"/>
    <property type="molecule type" value="Genomic_DNA"/>
</dbReference>
<evidence type="ECO:0000256" key="1">
    <source>
        <dbReference type="SAM" id="MobiDB-lite"/>
    </source>
</evidence>
<reference evidence="2" key="1">
    <citation type="submission" date="2023-06" db="EMBL/GenBank/DDBJ databases">
        <authorList>
            <person name="Noh H."/>
        </authorList>
    </citation>
    <scope>NUCLEOTIDE SEQUENCE</scope>
    <source>
        <strain evidence="2">DUCC20226</strain>
    </source>
</reference>
<feature type="region of interest" description="Disordered" evidence="1">
    <location>
        <begin position="260"/>
        <end position="295"/>
    </location>
</feature>